<dbReference type="AlphaFoldDB" id="A0A0R1GQ68"/>
<dbReference type="STRING" id="1423726.FC07_GL000344"/>
<evidence type="ECO:0000313" key="1">
    <source>
        <dbReference type="EMBL" id="KRK34595.1"/>
    </source>
</evidence>
<dbReference type="SUPFAM" id="SSF56784">
    <property type="entry name" value="HAD-like"/>
    <property type="match status" value="1"/>
</dbReference>
<dbReference type="GO" id="GO:0000287">
    <property type="term" value="F:magnesium ion binding"/>
    <property type="evidence" value="ECO:0007669"/>
    <property type="project" value="TreeGrafter"/>
</dbReference>
<dbReference type="InterPro" id="IPR006379">
    <property type="entry name" value="HAD-SF_hydro_IIB"/>
</dbReference>
<gene>
    <name evidence="1" type="ORF">FC07_GL000344</name>
</gene>
<dbReference type="Proteomes" id="UP000051461">
    <property type="component" value="Unassembled WGS sequence"/>
</dbReference>
<proteinExistence type="predicted"/>
<dbReference type="PATRIC" id="fig|1423726.3.peg.361"/>
<dbReference type="Pfam" id="PF08282">
    <property type="entry name" value="Hydrolase_3"/>
    <property type="match status" value="1"/>
</dbReference>
<sequence>MPQNLLFFDLDGTLCLDHTLQVPAATQAIFPTLIANGNLPVVVTGRSLYEVQPLLNQLHIKNYILSNGSYIVADQQLVQQTQIAQADMVQLRQVAQAQGDDLAYFNQQGFAVTGINARTQAHMNRLGIASAPIKPDFYVHQPVNFMNAYMDAQHEAPYLQRLGHHLRFIRYDPMAVNIVPQNVSKGQAIQTFLAKNKVQVGATYAFGDQDNDLGMFAHATYRIAMHAATSALQQQATFVATTDNGVLAGLQYYHLI</sequence>
<comment type="caution">
    <text evidence="1">The sequence shown here is derived from an EMBL/GenBank/DDBJ whole genome shotgun (WGS) entry which is preliminary data.</text>
</comment>
<dbReference type="GO" id="GO:0005829">
    <property type="term" value="C:cytosol"/>
    <property type="evidence" value="ECO:0007669"/>
    <property type="project" value="TreeGrafter"/>
</dbReference>
<evidence type="ECO:0000313" key="2">
    <source>
        <dbReference type="Proteomes" id="UP000051461"/>
    </source>
</evidence>
<keyword evidence="2" id="KW-1185">Reference proteome</keyword>
<dbReference type="NCBIfam" id="TIGR01484">
    <property type="entry name" value="HAD-SF-IIB"/>
    <property type="match status" value="1"/>
</dbReference>
<dbReference type="GO" id="GO:0016791">
    <property type="term" value="F:phosphatase activity"/>
    <property type="evidence" value="ECO:0007669"/>
    <property type="project" value="UniProtKB-ARBA"/>
</dbReference>
<dbReference type="InterPro" id="IPR023214">
    <property type="entry name" value="HAD_sf"/>
</dbReference>
<protein>
    <submittedName>
        <fullName evidence="1">Hydrolase, HAD superfamily, Cof family</fullName>
    </submittedName>
</protein>
<dbReference type="Gene3D" id="3.30.1240.10">
    <property type="match status" value="1"/>
</dbReference>
<reference evidence="1 2" key="1">
    <citation type="journal article" date="2015" name="Genome Announc.">
        <title>Expanding the biotechnology potential of lactobacilli through comparative genomics of 213 strains and associated genera.</title>
        <authorList>
            <person name="Sun Z."/>
            <person name="Harris H.M."/>
            <person name="McCann A."/>
            <person name="Guo C."/>
            <person name="Argimon S."/>
            <person name="Zhang W."/>
            <person name="Yang X."/>
            <person name="Jeffery I.B."/>
            <person name="Cooney J.C."/>
            <person name="Kagawa T.F."/>
            <person name="Liu W."/>
            <person name="Song Y."/>
            <person name="Salvetti E."/>
            <person name="Wrobel A."/>
            <person name="Rasinkangas P."/>
            <person name="Parkhill J."/>
            <person name="Rea M.C."/>
            <person name="O'Sullivan O."/>
            <person name="Ritari J."/>
            <person name="Douillard F.P."/>
            <person name="Paul Ross R."/>
            <person name="Yang R."/>
            <person name="Briner A.E."/>
            <person name="Felis G.E."/>
            <person name="de Vos W.M."/>
            <person name="Barrangou R."/>
            <person name="Klaenhammer T.R."/>
            <person name="Caufield P.W."/>
            <person name="Cui Y."/>
            <person name="Zhang H."/>
            <person name="O'Toole P.W."/>
        </authorList>
    </citation>
    <scope>NUCLEOTIDE SEQUENCE [LARGE SCALE GENOMIC DNA]</scope>
    <source>
        <strain evidence="1 2">DSM 20003</strain>
    </source>
</reference>
<dbReference type="Gene3D" id="3.40.50.1000">
    <property type="entry name" value="HAD superfamily/HAD-like"/>
    <property type="match status" value="1"/>
</dbReference>
<dbReference type="RefSeq" id="WP_057904857.1">
    <property type="nucleotide sequence ID" value="NZ_AZDA01000090.1"/>
</dbReference>
<dbReference type="OrthoDB" id="9814970at2"/>
<name>A0A0R1GQ68_9LACO</name>
<organism evidence="1 2">
    <name type="scientific">Loigolactobacillus bifermentans DSM 20003</name>
    <dbReference type="NCBI Taxonomy" id="1423726"/>
    <lineage>
        <taxon>Bacteria</taxon>
        <taxon>Bacillati</taxon>
        <taxon>Bacillota</taxon>
        <taxon>Bacilli</taxon>
        <taxon>Lactobacillales</taxon>
        <taxon>Lactobacillaceae</taxon>
        <taxon>Loigolactobacillus</taxon>
    </lineage>
</organism>
<dbReference type="PANTHER" id="PTHR10000:SF25">
    <property type="entry name" value="PHOSPHATASE YKRA-RELATED"/>
    <property type="match status" value="1"/>
</dbReference>
<dbReference type="EMBL" id="AZDA01000090">
    <property type="protein sequence ID" value="KRK34595.1"/>
    <property type="molecule type" value="Genomic_DNA"/>
</dbReference>
<accession>A0A0R1GQ68</accession>
<dbReference type="InterPro" id="IPR036412">
    <property type="entry name" value="HAD-like_sf"/>
</dbReference>
<dbReference type="PANTHER" id="PTHR10000">
    <property type="entry name" value="PHOSPHOSERINE PHOSPHATASE"/>
    <property type="match status" value="1"/>
</dbReference>
<keyword evidence="1" id="KW-0378">Hydrolase</keyword>